<keyword evidence="1" id="KW-0732">Signal</keyword>
<evidence type="ECO:0000256" key="1">
    <source>
        <dbReference type="SAM" id="SignalP"/>
    </source>
</evidence>
<sequence>MRPWIVVVIMALALAATGCAKPVVPVELAQQASLELTLAQVKAEPAQATGKLVLWGGRIVRTVLQERGTLLEVAQFPLDSSQRPLIDGRSQGRFIVAMTGYLEPFEYYAGREVTVVGQVVAVESLPYGKVKMPYAILRGKEVYAWPPRPVPNYPTPEAGFGLGVGDPFWWDGPFMWW</sequence>
<dbReference type="HOGENOM" id="CLU_100924_2_1_7"/>
<dbReference type="eggNOG" id="COG3065">
    <property type="taxonomic scope" value="Bacteria"/>
</dbReference>
<evidence type="ECO:0000313" key="3">
    <source>
        <dbReference type="Proteomes" id="UP000009047"/>
    </source>
</evidence>
<keyword evidence="3" id="KW-1185">Reference proteome</keyword>
<dbReference type="PANTHER" id="PTHR37530:SF1">
    <property type="entry name" value="OUTER MEMBRANE PROTEIN SLP"/>
    <property type="match status" value="1"/>
</dbReference>
<protein>
    <submittedName>
        <fullName evidence="2">Outer membrane lipoprotein Slp</fullName>
    </submittedName>
</protein>
<dbReference type="RefSeq" id="WP_013259523.1">
    <property type="nucleotide sequence ID" value="NC_014365.1"/>
</dbReference>
<dbReference type="KEGG" id="dbr:Deba_2730"/>
<dbReference type="PROSITE" id="PS51257">
    <property type="entry name" value="PROKAR_LIPOPROTEIN"/>
    <property type="match status" value="1"/>
</dbReference>
<dbReference type="PANTHER" id="PTHR37530">
    <property type="entry name" value="OUTER MEMBRANE PROTEIN SLP"/>
    <property type="match status" value="1"/>
</dbReference>
<dbReference type="Proteomes" id="UP000009047">
    <property type="component" value="Chromosome"/>
</dbReference>
<feature type="signal peptide" evidence="1">
    <location>
        <begin position="1"/>
        <end position="20"/>
    </location>
</feature>
<feature type="chain" id="PRO_5003150427" evidence="1">
    <location>
        <begin position="21"/>
        <end position="177"/>
    </location>
</feature>
<evidence type="ECO:0000313" key="2">
    <source>
        <dbReference type="EMBL" id="ADK86084.1"/>
    </source>
</evidence>
<dbReference type="Pfam" id="PF03843">
    <property type="entry name" value="Slp"/>
    <property type="match status" value="1"/>
</dbReference>
<gene>
    <name evidence="2" type="ordered locus">Deba_2730</name>
</gene>
<dbReference type="STRING" id="644282.Deba_2730"/>
<reference evidence="2 3" key="1">
    <citation type="journal article" date="2010" name="Stand. Genomic Sci.">
        <title>Complete genome sequence of Desulfarculus baarsii type strain (2st14).</title>
        <authorList>
            <person name="Sun H."/>
            <person name="Spring S."/>
            <person name="Lapidus A."/>
            <person name="Davenport K."/>
            <person name="Del Rio T.G."/>
            <person name="Tice H."/>
            <person name="Nolan M."/>
            <person name="Copeland A."/>
            <person name="Cheng J.F."/>
            <person name="Lucas S."/>
            <person name="Tapia R."/>
            <person name="Goodwin L."/>
            <person name="Pitluck S."/>
            <person name="Ivanova N."/>
            <person name="Pagani I."/>
            <person name="Mavromatis K."/>
            <person name="Ovchinnikova G."/>
            <person name="Pati A."/>
            <person name="Chen A."/>
            <person name="Palaniappan K."/>
            <person name="Hauser L."/>
            <person name="Chang Y.J."/>
            <person name="Jeffries C.D."/>
            <person name="Detter J.C."/>
            <person name="Han C."/>
            <person name="Rohde M."/>
            <person name="Brambilla E."/>
            <person name="Goker M."/>
            <person name="Woyke T."/>
            <person name="Bristow J."/>
            <person name="Eisen J.A."/>
            <person name="Markowitz V."/>
            <person name="Hugenholtz P."/>
            <person name="Kyrpides N.C."/>
            <person name="Klenk H.P."/>
            <person name="Land M."/>
        </authorList>
    </citation>
    <scope>NUCLEOTIDE SEQUENCE [LARGE SCALE GENOMIC DNA]</scope>
    <source>
        <strain evidence="3">ATCC 33931 / DSM 2075 / LMG 7858 / VKM B-1802 / 2st14</strain>
    </source>
</reference>
<dbReference type="GO" id="GO:0019867">
    <property type="term" value="C:outer membrane"/>
    <property type="evidence" value="ECO:0007669"/>
    <property type="project" value="InterPro"/>
</dbReference>
<name>E1QKJ1_DESB2</name>
<dbReference type="InterPro" id="IPR004658">
    <property type="entry name" value="OMP_Slp"/>
</dbReference>
<organism evidence="2 3">
    <name type="scientific">Desulfarculus baarsii (strain ATCC 33931 / DSM 2075 / LMG 7858 / VKM B-1802 / 2st14)</name>
    <dbReference type="NCBI Taxonomy" id="644282"/>
    <lineage>
        <taxon>Bacteria</taxon>
        <taxon>Pseudomonadati</taxon>
        <taxon>Thermodesulfobacteriota</taxon>
        <taxon>Desulfarculia</taxon>
        <taxon>Desulfarculales</taxon>
        <taxon>Desulfarculaceae</taxon>
        <taxon>Desulfarculus</taxon>
    </lineage>
</organism>
<accession>E1QKJ1</accession>
<dbReference type="EMBL" id="CP002085">
    <property type="protein sequence ID" value="ADK86084.1"/>
    <property type="molecule type" value="Genomic_DNA"/>
</dbReference>
<proteinExistence type="predicted"/>
<dbReference type="AlphaFoldDB" id="E1QKJ1"/>
<dbReference type="OrthoDB" id="5397282at2"/>
<dbReference type="PIRSF" id="PIRSF004982">
    <property type="entry name" value="SlP"/>
    <property type="match status" value="1"/>
</dbReference>
<keyword evidence="2" id="KW-0449">Lipoprotein</keyword>